<name>A0A7G9T9J5_PSEMX</name>
<sequence length="301" mass="33127">MHRIQRQFCALLLIGIGALSAWPAHTLAGQTLDGRYDRFMEVHEQTRGQSTAERATAMSVAFDNGFAAALARDPASMDSQDLATLFNSANIAHAYSIQATHLQAMQRAFGELQARGLVEQRSFSDMHAALMASRQFEQASALEKEFPQWDVETAPTLAAASNSGKTALAVPASGTTVTRTPLDVDRGARVVVISHPLCHFSRNAMAAIEADPALSKAMARSLWLAPVDRKLNLQILQQWNREHPEHPMVIAFDRAEWPDFDSWSTPTFYFLQDGKLVSTVEGWPSEGNRDQLLRAAARVGL</sequence>
<protein>
    <recommendedName>
        <fullName evidence="4">Thioredoxin domain-containing protein</fullName>
    </recommendedName>
</protein>
<organism evidence="2 3">
    <name type="scientific">Pseudoxanthomonas mexicana</name>
    <dbReference type="NCBI Taxonomy" id="128785"/>
    <lineage>
        <taxon>Bacteria</taxon>
        <taxon>Pseudomonadati</taxon>
        <taxon>Pseudomonadota</taxon>
        <taxon>Gammaproteobacteria</taxon>
        <taxon>Lysobacterales</taxon>
        <taxon>Lysobacteraceae</taxon>
        <taxon>Pseudoxanthomonas</taxon>
    </lineage>
</organism>
<reference evidence="2 3" key="1">
    <citation type="submission" date="2020-08" db="EMBL/GenBank/DDBJ databases">
        <title>Streptomycin Non-resistant strain, P. mexicana.</title>
        <authorList>
            <person name="Ganesh-Kumar S."/>
            <person name="Zhe T."/>
            <person name="Yu Z."/>
            <person name="Min Y."/>
        </authorList>
    </citation>
    <scope>NUCLEOTIDE SEQUENCE [LARGE SCALE GENOMIC DNA]</scope>
    <source>
        <strain evidence="2 3">GTZY2</strain>
    </source>
</reference>
<evidence type="ECO:0000256" key="1">
    <source>
        <dbReference type="SAM" id="SignalP"/>
    </source>
</evidence>
<evidence type="ECO:0000313" key="2">
    <source>
        <dbReference type="EMBL" id="QNN76770.1"/>
    </source>
</evidence>
<dbReference type="GeneID" id="81471809"/>
<gene>
    <name evidence="2" type="ORF">IAE60_12555</name>
</gene>
<accession>A0A7G9T9J5</accession>
<dbReference type="AlphaFoldDB" id="A0A7G9T9J5"/>
<feature type="signal peptide" evidence="1">
    <location>
        <begin position="1"/>
        <end position="28"/>
    </location>
</feature>
<feature type="chain" id="PRO_5028970669" description="Thioredoxin domain-containing protein" evidence="1">
    <location>
        <begin position="29"/>
        <end position="301"/>
    </location>
</feature>
<dbReference type="Proteomes" id="UP000515838">
    <property type="component" value="Chromosome"/>
</dbReference>
<dbReference type="RefSeq" id="WP_187572501.1">
    <property type="nucleotide sequence ID" value="NZ_CP060731.1"/>
</dbReference>
<evidence type="ECO:0008006" key="4">
    <source>
        <dbReference type="Google" id="ProtNLM"/>
    </source>
</evidence>
<dbReference type="EMBL" id="CP060731">
    <property type="protein sequence ID" value="QNN76770.1"/>
    <property type="molecule type" value="Genomic_DNA"/>
</dbReference>
<keyword evidence="1" id="KW-0732">Signal</keyword>
<evidence type="ECO:0000313" key="3">
    <source>
        <dbReference type="Proteomes" id="UP000515838"/>
    </source>
</evidence>
<proteinExistence type="predicted"/>